<keyword evidence="2" id="KW-1185">Reference proteome</keyword>
<evidence type="ECO:0000313" key="2">
    <source>
        <dbReference type="Proteomes" id="UP000054995"/>
    </source>
</evidence>
<accession>A0A0V1DSG8</accession>
<evidence type="ECO:0000313" key="1">
    <source>
        <dbReference type="EMBL" id="KRY64528.1"/>
    </source>
</evidence>
<dbReference type="Proteomes" id="UP000054995">
    <property type="component" value="Unassembled WGS sequence"/>
</dbReference>
<comment type="caution">
    <text evidence="1">The sequence shown here is derived from an EMBL/GenBank/DDBJ whole genome shotgun (WGS) entry which is preliminary data.</text>
</comment>
<protein>
    <submittedName>
        <fullName evidence="1">Uncharacterized protein</fullName>
    </submittedName>
</protein>
<dbReference type="AlphaFoldDB" id="A0A0V1DSG8"/>
<dbReference type="EMBL" id="JYDT01001490">
    <property type="protein sequence ID" value="KRY64528.1"/>
    <property type="molecule type" value="Genomic_DNA"/>
</dbReference>
<sequence length="45" mass="5250">MAFKFGNANECPEYSHQVSLIVSHRLIPILSTFEKTTFSRNFQIF</sequence>
<gene>
    <name evidence="1" type="ORF">T4D_9474</name>
</gene>
<reference evidence="1 2" key="1">
    <citation type="submission" date="2015-01" db="EMBL/GenBank/DDBJ databases">
        <title>Evolution of Trichinella species and genotypes.</title>
        <authorList>
            <person name="Korhonen P.K."/>
            <person name="Edoardo P."/>
            <person name="Giuseppe L.R."/>
            <person name="Gasser R.B."/>
        </authorList>
    </citation>
    <scope>NUCLEOTIDE SEQUENCE [LARGE SCALE GENOMIC DNA]</scope>
    <source>
        <strain evidence="1">ISS470</strain>
    </source>
</reference>
<organism evidence="1 2">
    <name type="scientific">Trichinella pseudospiralis</name>
    <name type="common">Parasitic roundworm</name>
    <dbReference type="NCBI Taxonomy" id="6337"/>
    <lineage>
        <taxon>Eukaryota</taxon>
        <taxon>Metazoa</taxon>
        <taxon>Ecdysozoa</taxon>
        <taxon>Nematoda</taxon>
        <taxon>Enoplea</taxon>
        <taxon>Dorylaimia</taxon>
        <taxon>Trichinellida</taxon>
        <taxon>Trichinellidae</taxon>
        <taxon>Trichinella</taxon>
    </lineage>
</organism>
<proteinExistence type="predicted"/>
<name>A0A0V1DSG8_TRIPS</name>